<keyword evidence="2" id="KW-0812">Transmembrane</keyword>
<gene>
    <name evidence="4" type="ORF">A7A78_04825</name>
</gene>
<feature type="transmembrane region" description="Helical" evidence="2">
    <location>
        <begin position="46"/>
        <end position="68"/>
    </location>
</feature>
<keyword evidence="2" id="KW-1133">Transmembrane helix</keyword>
<accession>A0A1A9LCZ8</accession>
<dbReference type="AlphaFoldDB" id="A0A1A9LCZ8"/>
<feature type="region of interest" description="Disordered" evidence="1">
    <location>
        <begin position="101"/>
        <end position="210"/>
    </location>
</feature>
<dbReference type="EMBL" id="LXIE01000023">
    <property type="protein sequence ID" value="OAD91138.1"/>
    <property type="molecule type" value="Genomic_DNA"/>
</dbReference>
<feature type="compositionally biased region" description="Low complexity" evidence="1">
    <location>
        <begin position="138"/>
        <end position="149"/>
    </location>
</feature>
<dbReference type="Proteomes" id="UP000077552">
    <property type="component" value="Unassembled WGS sequence"/>
</dbReference>
<feature type="compositionally biased region" description="Basic and acidic residues" evidence="1">
    <location>
        <begin position="238"/>
        <end position="253"/>
    </location>
</feature>
<feature type="region of interest" description="Disordered" evidence="1">
    <location>
        <begin position="222"/>
        <end position="259"/>
    </location>
</feature>
<dbReference type="STRING" id="1385699.A7A78_04825"/>
<feature type="compositionally biased region" description="Basic and acidic residues" evidence="1">
    <location>
        <begin position="101"/>
        <end position="113"/>
    </location>
</feature>
<reference evidence="4 5" key="1">
    <citation type="submission" date="2016-05" db="EMBL/GenBank/DDBJ databases">
        <title>Genome sequencing of Vitellibacter soesokkakensis RSSK-12.</title>
        <authorList>
            <person name="Thevarajoo S."/>
            <person name="Selvaratnam C."/>
            <person name="Goh K.M."/>
            <person name="Chan K.-G."/>
            <person name="Chong C.S."/>
        </authorList>
    </citation>
    <scope>NUCLEOTIDE SEQUENCE [LARGE SCALE GENOMIC DNA]</scope>
    <source>
        <strain evidence="4 5">RSSK-12</strain>
    </source>
</reference>
<evidence type="ECO:0000259" key="3">
    <source>
        <dbReference type="Pfam" id="PF13568"/>
    </source>
</evidence>
<keyword evidence="5" id="KW-1185">Reference proteome</keyword>
<feature type="compositionally biased region" description="Basic and acidic residues" evidence="1">
    <location>
        <begin position="182"/>
        <end position="210"/>
    </location>
</feature>
<comment type="caution">
    <text evidence="4">The sequence shown here is derived from an EMBL/GenBank/DDBJ whole genome shotgun (WGS) entry which is preliminary data.</text>
</comment>
<evidence type="ECO:0000313" key="4">
    <source>
        <dbReference type="EMBL" id="OAD91138.1"/>
    </source>
</evidence>
<evidence type="ECO:0000256" key="1">
    <source>
        <dbReference type="SAM" id="MobiDB-lite"/>
    </source>
</evidence>
<sequence>MKEKKNIDNIFNEGFKNFEATPSPRVWENIQSELKKEKKERKVIPLWIKLGGVAALIAILLSVGNWVYNPTDIGTPSITDENVIKTEKNQQETNSEIVKEANETQVASEEKTLQSDAVQNSEISQSNSSKNKGETKISNKSSNKSLINSSEKENRTIIASNNSEKKNSNDKTNANANFLEKNISKNDLKEDVAVSKNNSEKINSDKNAKEATENFLKKDKDIFDKNPQGKEGIAINDKTVKESTEKNSVKTDTEVAQESQNKKSIFDAIAEEKKEDVATEKTKKQKPEHRWNVAPNVAPVYYSSLGNGSSIDPSFADNPQKGEVNMSYGVQVSYALNNRLSVRTGVNNVDLSYSTSGIEVGTGPVAVALRSVDYGSRQVVVTAADKGSFANASPSNGFGDIMPKSTQGDARLIQNINYYEVPVELKYAVINNKFGVNLIGGVSTLLLGNNEISVKADNYNTVLGDANNLSSVSFSTNVGLGLDYKLSKKFTFNIEPMFKYQLNPYTDSSVSFKPYYLGVYSGFSFKF</sequence>
<evidence type="ECO:0000313" key="5">
    <source>
        <dbReference type="Proteomes" id="UP000077552"/>
    </source>
</evidence>
<proteinExistence type="predicted"/>
<name>A0A1A9LCZ8_9FLAO</name>
<feature type="domain" description="Outer membrane protein beta-barrel" evidence="3">
    <location>
        <begin position="289"/>
        <end position="494"/>
    </location>
</feature>
<feature type="compositionally biased region" description="Polar residues" evidence="1">
    <location>
        <begin position="114"/>
        <end position="130"/>
    </location>
</feature>
<organism evidence="4 5">
    <name type="scientific">Aequorivita soesokkakensis</name>
    <dbReference type="NCBI Taxonomy" id="1385699"/>
    <lineage>
        <taxon>Bacteria</taxon>
        <taxon>Pseudomonadati</taxon>
        <taxon>Bacteroidota</taxon>
        <taxon>Flavobacteriia</taxon>
        <taxon>Flavobacteriales</taxon>
        <taxon>Flavobacteriaceae</taxon>
        <taxon>Aequorivita</taxon>
    </lineage>
</organism>
<dbReference type="Pfam" id="PF13568">
    <property type="entry name" value="OMP_b-brl_2"/>
    <property type="match status" value="1"/>
</dbReference>
<evidence type="ECO:0000256" key="2">
    <source>
        <dbReference type="SAM" id="Phobius"/>
    </source>
</evidence>
<dbReference type="RefSeq" id="WP_068762227.1">
    <property type="nucleotide sequence ID" value="NZ_LXIE01000023.1"/>
</dbReference>
<keyword evidence="2" id="KW-0472">Membrane</keyword>
<dbReference type="InterPro" id="IPR025665">
    <property type="entry name" value="Beta-barrel_OMP_2"/>
</dbReference>
<dbReference type="OrthoDB" id="1113942at2"/>
<protein>
    <recommendedName>
        <fullName evidence="3">Outer membrane protein beta-barrel domain-containing protein</fullName>
    </recommendedName>
</protein>